<accession>A0A1E3PLV3</accession>
<dbReference type="AlphaFoldDB" id="A0A1E3PLV3"/>
<keyword evidence="2" id="KW-1185">Reference proteome</keyword>
<organism evidence="1 2">
    <name type="scientific">Nadsonia fulvescens var. elongata DSM 6958</name>
    <dbReference type="NCBI Taxonomy" id="857566"/>
    <lineage>
        <taxon>Eukaryota</taxon>
        <taxon>Fungi</taxon>
        <taxon>Dikarya</taxon>
        <taxon>Ascomycota</taxon>
        <taxon>Saccharomycotina</taxon>
        <taxon>Dipodascomycetes</taxon>
        <taxon>Dipodascales</taxon>
        <taxon>Dipodascales incertae sedis</taxon>
        <taxon>Nadsonia</taxon>
    </lineage>
</organism>
<name>A0A1E3PLV3_9ASCO</name>
<evidence type="ECO:0000313" key="1">
    <source>
        <dbReference type="EMBL" id="ODQ65922.1"/>
    </source>
</evidence>
<evidence type="ECO:0000313" key="2">
    <source>
        <dbReference type="Proteomes" id="UP000095009"/>
    </source>
</evidence>
<dbReference type="EMBL" id="KV454409">
    <property type="protein sequence ID" value="ODQ65922.1"/>
    <property type="molecule type" value="Genomic_DNA"/>
</dbReference>
<gene>
    <name evidence="1" type="ORF">NADFUDRAFT_82845</name>
</gene>
<sequence>MDLGKRPLLVMNLTVLELYYVFCALNSYNIVRIGSCFELERGIEVRANVESARPSERH</sequence>
<reference evidence="1 2" key="1">
    <citation type="journal article" date="2016" name="Proc. Natl. Acad. Sci. U.S.A.">
        <title>Comparative genomics of biotechnologically important yeasts.</title>
        <authorList>
            <person name="Riley R."/>
            <person name="Haridas S."/>
            <person name="Wolfe K.H."/>
            <person name="Lopes M.R."/>
            <person name="Hittinger C.T."/>
            <person name="Goeker M."/>
            <person name="Salamov A.A."/>
            <person name="Wisecaver J.H."/>
            <person name="Long T.M."/>
            <person name="Calvey C.H."/>
            <person name="Aerts A.L."/>
            <person name="Barry K.W."/>
            <person name="Choi C."/>
            <person name="Clum A."/>
            <person name="Coughlan A.Y."/>
            <person name="Deshpande S."/>
            <person name="Douglass A.P."/>
            <person name="Hanson S.J."/>
            <person name="Klenk H.-P."/>
            <person name="LaButti K.M."/>
            <person name="Lapidus A."/>
            <person name="Lindquist E.A."/>
            <person name="Lipzen A.M."/>
            <person name="Meier-Kolthoff J.P."/>
            <person name="Ohm R.A."/>
            <person name="Otillar R.P."/>
            <person name="Pangilinan J.L."/>
            <person name="Peng Y."/>
            <person name="Rokas A."/>
            <person name="Rosa C.A."/>
            <person name="Scheuner C."/>
            <person name="Sibirny A.A."/>
            <person name="Slot J.C."/>
            <person name="Stielow J.B."/>
            <person name="Sun H."/>
            <person name="Kurtzman C.P."/>
            <person name="Blackwell M."/>
            <person name="Grigoriev I.V."/>
            <person name="Jeffries T.W."/>
        </authorList>
    </citation>
    <scope>NUCLEOTIDE SEQUENCE [LARGE SCALE GENOMIC DNA]</scope>
    <source>
        <strain evidence="1 2">DSM 6958</strain>
    </source>
</reference>
<dbReference type="Proteomes" id="UP000095009">
    <property type="component" value="Unassembled WGS sequence"/>
</dbReference>
<proteinExistence type="predicted"/>
<protein>
    <submittedName>
        <fullName evidence="1">Uncharacterized protein</fullName>
    </submittedName>
</protein>